<reference evidence="1 2" key="1">
    <citation type="submission" date="2018-11" db="EMBL/GenBank/DDBJ databases">
        <title>Genomic Encyclopedia of Type Strains, Phase IV (KMG-IV): sequencing the most valuable type-strain genomes for metagenomic binning, comparative biology and taxonomic classification.</title>
        <authorList>
            <person name="Goeker M."/>
        </authorList>
    </citation>
    <scope>NUCLEOTIDE SEQUENCE [LARGE SCALE GENOMIC DNA]</scope>
    <source>
        <strain evidence="1 2">DSM 5900</strain>
    </source>
</reference>
<dbReference type="AlphaFoldDB" id="A0A3N1LIR7"/>
<evidence type="ECO:0000313" key="2">
    <source>
        <dbReference type="Proteomes" id="UP000278222"/>
    </source>
</evidence>
<dbReference type="EMBL" id="RJKX01000014">
    <property type="protein sequence ID" value="ROP91242.1"/>
    <property type="molecule type" value="Genomic_DNA"/>
</dbReference>
<sequence length="81" mass="7461">MKKFTTAGILFAGALALSACGYSQGDRALSGGALGAAGGAAIGGLTGGSVLGGAVLGGAAGAATGALTSPRDVNLGRPAWR</sequence>
<dbReference type="PROSITE" id="PS51257">
    <property type="entry name" value="PROKAR_LIPOPROTEIN"/>
    <property type="match status" value="1"/>
</dbReference>
<gene>
    <name evidence="1" type="ORF">EDC65_3107</name>
</gene>
<dbReference type="RefSeq" id="WP_123690966.1">
    <property type="nucleotide sequence ID" value="NZ_AP019700.1"/>
</dbReference>
<dbReference type="Proteomes" id="UP000278222">
    <property type="component" value="Unassembled WGS sequence"/>
</dbReference>
<protein>
    <recommendedName>
        <fullName evidence="3">Outer membrane protein with glycine zipper</fullName>
    </recommendedName>
</protein>
<comment type="caution">
    <text evidence="1">The sequence shown here is derived from an EMBL/GenBank/DDBJ whole genome shotgun (WGS) entry which is preliminary data.</text>
</comment>
<organism evidence="1 2">
    <name type="scientific">Stella humosa</name>
    <dbReference type="NCBI Taxonomy" id="94"/>
    <lineage>
        <taxon>Bacteria</taxon>
        <taxon>Pseudomonadati</taxon>
        <taxon>Pseudomonadota</taxon>
        <taxon>Alphaproteobacteria</taxon>
        <taxon>Rhodospirillales</taxon>
        <taxon>Stellaceae</taxon>
        <taxon>Stella</taxon>
    </lineage>
</organism>
<proteinExistence type="predicted"/>
<accession>A0A3N1LIR7</accession>
<name>A0A3N1LIR7_9PROT</name>
<evidence type="ECO:0000313" key="1">
    <source>
        <dbReference type="EMBL" id="ROP91242.1"/>
    </source>
</evidence>
<evidence type="ECO:0008006" key="3">
    <source>
        <dbReference type="Google" id="ProtNLM"/>
    </source>
</evidence>
<keyword evidence="2" id="KW-1185">Reference proteome</keyword>